<keyword evidence="2" id="KW-1185">Reference proteome</keyword>
<protein>
    <submittedName>
        <fullName evidence="1">Phage tail sheath family protein</fullName>
    </submittedName>
</protein>
<dbReference type="EMBL" id="SRZB01000027">
    <property type="protein sequence ID" value="TGX97714.1"/>
    <property type="molecule type" value="Genomic_DNA"/>
</dbReference>
<comment type="caution">
    <text evidence="1">The sequence shown here is derived from an EMBL/GenBank/DDBJ whole genome shotgun (WGS) entry which is preliminary data.</text>
</comment>
<name>A0AC61QXQ4_9FIRM</name>
<gene>
    <name evidence="1" type="ORF">E5357_11655</name>
</gene>
<organism evidence="1 2">
    <name type="scientific">Hominisplanchenecus murintestinalis</name>
    <dbReference type="NCBI Taxonomy" id="2941517"/>
    <lineage>
        <taxon>Bacteria</taxon>
        <taxon>Bacillati</taxon>
        <taxon>Bacillota</taxon>
        <taxon>Clostridia</taxon>
        <taxon>Lachnospirales</taxon>
        <taxon>Lachnospiraceae</taxon>
        <taxon>Hominisplanchenecus</taxon>
    </lineage>
</organism>
<accession>A0AC61QXQ4</accession>
<evidence type="ECO:0000313" key="2">
    <source>
        <dbReference type="Proteomes" id="UP000307720"/>
    </source>
</evidence>
<sequence length="487" mass="52632">MAYNHGVRILENPTSLTAPILGTAAFQVVVGVSPVNLAEDPYNATNVVKLAYSFAEASAAVGYSNNLKDYTLNQSISATFKKFAVAPIALINVLDPKKHKDAIPKKSYQVDALQATVDVEGVLLDTLVVESGETTLQPDADYVTGFDNDGYAVITLLEEGAGKDATTLSVSGEKIDPSQVTRDDIVGGYNVSTGKESGLELVRQVYPLFGMTPGLITAPGYSRDPVVASVMAAKCLKINGLFTCECIADLDSTEDGATRYTDVKTVKEKSGFISEHMSVVWPKVRIGDEVYYFSAIYSALIAYVDASNDDVPNLSASNKAIPITGLCLDDAEDSEIVVDQEQANLVNSFGVSTAINFNGFRSWGNNSAAYPGTTDPKDRWFCCRRFFSWWGNSFILSYFQKVDDPANTRLIEAICDAENIRGNSYAAQGKCAGARITFSEDENPITDILNGKIQFHQYLAPYTPAEDILNVLEFDPTMLEAALGGGE</sequence>
<dbReference type="Proteomes" id="UP000307720">
    <property type="component" value="Unassembled WGS sequence"/>
</dbReference>
<proteinExistence type="predicted"/>
<reference evidence="1" key="1">
    <citation type="submission" date="2019-04" db="EMBL/GenBank/DDBJ databases">
        <title>Microbes associate with the intestines of laboratory mice.</title>
        <authorList>
            <person name="Navarre W."/>
            <person name="Wong E."/>
            <person name="Huang K."/>
            <person name="Tropini C."/>
            <person name="Ng K."/>
            <person name="Yu B."/>
        </authorList>
    </citation>
    <scope>NUCLEOTIDE SEQUENCE</scope>
    <source>
        <strain evidence="1">NM72_1-8</strain>
    </source>
</reference>
<evidence type="ECO:0000313" key="1">
    <source>
        <dbReference type="EMBL" id="TGX97714.1"/>
    </source>
</evidence>